<dbReference type="Proteomes" id="UP000011083">
    <property type="component" value="Unassembled WGS sequence"/>
</dbReference>
<dbReference type="OrthoDB" id="2095648at2759"/>
<accession>L8GDY9</accession>
<feature type="region of interest" description="Disordered" evidence="1">
    <location>
        <begin position="107"/>
        <end position="135"/>
    </location>
</feature>
<name>L8GDY9_ACACF</name>
<evidence type="ECO:0000313" key="3">
    <source>
        <dbReference type="EMBL" id="ELR11242.1"/>
    </source>
</evidence>
<dbReference type="SUPFAM" id="SSF81383">
    <property type="entry name" value="F-box domain"/>
    <property type="match status" value="1"/>
</dbReference>
<dbReference type="EMBL" id="KB008156">
    <property type="protein sequence ID" value="ELR11242.1"/>
    <property type="molecule type" value="Genomic_DNA"/>
</dbReference>
<dbReference type="SUPFAM" id="SSF52540">
    <property type="entry name" value="P-loop containing nucleoside triphosphate hydrolases"/>
    <property type="match status" value="1"/>
</dbReference>
<evidence type="ECO:0000256" key="1">
    <source>
        <dbReference type="SAM" id="MobiDB-lite"/>
    </source>
</evidence>
<dbReference type="InterPro" id="IPR001810">
    <property type="entry name" value="F-box_dom"/>
</dbReference>
<dbReference type="PROSITE" id="PS50181">
    <property type="entry name" value="FBOX"/>
    <property type="match status" value="1"/>
</dbReference>
<dbReference type="GeneID" id="14911674"/>
<dbReference type="InterPro" id="IPR036047">
    <property type="entry name" value="F-box-like_dom_sf"/>
</dbReference>
<keyword evidence="4" id="KW-1185">Reference proteome</keyword>
<sequence length="359" mass="40505">MELPEEVELRWLALLPWTDLVRAGLVCTRWHRLANDASLWEAAFVREFGPEAADAGLERLWEGAPVELPVWFNKMTWRARPSRTEGKAFREYPEYDHSAILVNKEPWDPAEAPPAQQQADNNGVPESTATGDDGHPNNWWQAIFLRHYVLRHRWLHGCDPQQPSAERPPQVEVMRIVVCGMEASGKSSFLRALAPDQHVEDKGINVVVLNDVSKDDTVVLLEMRRPRGWHGQIFNGAGTVAGVMFVIDSSDFAPFLYGQTGNESAYQRMEAIYRCFHGITGEACRRRLNAVVCAHKIDLASEADKEELRDTVDRKLRVTALETCTWYYRARASTVATSATTDRAACLAALHQCLSTFMT</sequence>
<evidence type="ECO:0000313" key="4">
    <source>
        <dbReference type="Proteomes" id="UP000011083"/>
    </source>
</evidence>
<dbReference type="InterPro" id="IPR027417">
    <property type="entry name" value="P-loop_NTPase"/>
</dbReference>
<feature type="domain" description="F-box" evidence="2">
    <location>
        <begin position="1"/>
        <end position="43"/>
    </location>
</feature>
<dbReference type="CDD" id="cd00882">
    <property type="entry name" value="Ras_like_GTPase"/>
    <property type="match status" value="1"/>
</dbReference>
<protein>
    <recommendedName>
        <fullName evidence="2">F-box domain-containing protein</fullName>
    </recommendedName>
</protein>
<feature type="compositionally biased region" description="Polar residues" evidence="1">
    <location>
        <begin position="120"/>
        <end position="130"/>
    </location>
</feature>
<dbReference type="VEuPathDB" id="AmoebaDB:ACA1_389630"/>
<dbReference type="Gene3D" id="3.40.50.300">
    <property type="entry name" value="P-loop containing nucleotide triphosphate hydrolases"/>
    <property type="match status" value="1"/>
</dbReference>
<dbReference type="Pfam" id="PF12937">
    <property type="entry name" value="F-box-like"/>
    <property type="match status" value="1"/>
</dbReference>
<dbReference type="AlphaFoldDB" id="L8GDY9"/>
<gene>
    <name evidence="3" type="ORF">ACA1_389630</name>
</gene>
<dbReference type="KEGG" id="acan:ACA1_389630"/>
<feature type="compositionally biased region" description="Low complexity" evidence="1">
    <location>
        <begin position="109"/>
        <end position="119"/>
    </location>
</feature>
<dbReference type="RefSeq" id="XP_004333255.1">
    <property type="nucleotide sequence ID" value="XM_004333207.1"/>
</dbReference>
<organism evidence="3 4">
    <name type="scientific">Acanthamoeba castellanii (strain ATCC 30010 / Neff)</name>
    <dbReference type="NCBI Taxonomy" id="1257118"/>
    <lineage>
        <taxon>Eukaryota</taxon>
        <taxon>Amoebozoa</taxon>
        <taxon>Discosea</taxon>
        <taxon>Longamoebia</taxon>
        <taxon>Centramoebida</taxon>
        <taxon>Acanthamoebidae</taxon>
        <taxon>Acanthamoeba</taxon>
    </lineage>
</organism>
<proteinExistence type="predicted"/>
<dbReference type="Gene3D" id="1.20.1280.50">
    <property type="match status" value="1"/>
</dbReference>
<evidence type="ECO:0000259" key="2">
    <source>
        <dbReference type="PROSITE" id="PS50181"/>
    </source>
</evidence>
<reference evidence="3 4" key="1">
    <citation type="journal article" date="2013" name="Genome Biol.">
        <title>Genome of Acanthamoeba castellanii highlights extensive lateral gene transfer and early evolution of tyrosine kinase signaling.</title>
        <authorList>
            <person name="Clarke M."/>
            <person name="Lohan A.J."/>
            <person name="Liu B."/>
            <person name="Lagkouvardos I."/>
            <person name="Roy S."/>
            <person name="Zafar N."/>
            <person name="Bertelli C."/>
            <person name="Schilde C."/>
            <person name="Kianianmomeni A."/>
            <person name="Burglin T.R."/>
            <person name="Frech C."/>
            <person name="Turcotte B."/>
            <person name="Kopec K.O."/>
            <person name="Synnott J.M."/>
            <person name="Choo C."/>
            <person name="Paponov I."/>
            <person name="Finkler A."/>
            <person name="Soon Heng Tan C."/>
            <person name="Hutchins A.P."/>
            <person name="Weinmeier T."/>
            <person name="Rattei T."/>
            <person name="Chu J.S."/>
            <person name="Gimenez G."/>
            <person name="Irimia M."/>
            <person name="Rigden D.J."/>
            <person name="Fitzpatrick D.A."/>
            <person name="Lorenzo-Morales J."/>
            <person name="Bateman A."/>
            <person name="Chiu C.H."/>
            <person name="Tang P."/>
            <person name="Hegemann P."/>
            <person name="Fromm H."/>
            <person name="Raoult D."/>
            <person name="Greub G."/>
            <person name="Miranda-Saavedra D."/>
            <person name="Chen N."/>
            <person name="Nash P."/>
            <person name="Ginger M.L."/>
            <person name="Horn M."/>
            <person name="Schaap P."/>
            <person name="Caler L."/>
            <person name="Loftus B."/>
        </authorList>
    </citation>
    <scope>NUCLEOTIDE SEQUENCE [LARGE SCALE GENOMIC DNA]</scope>
    <source>
        <strain evidence="3 4">Neff</strain>
    </source>
</reference>